<reference evidence="7" key="2">
    <citation type="submission" date="2022-10" db="EMBL/GenBank/DDBJ databases">
        <authorList>
            <consortium name="ENA_rothamsted_submissions"/>
            <consortium name="culmorum"/>
            <person name="King R."/>
        </authorList>
    </citation>
    <scope>NUCLEOTIDE SEQUENCE</scope>
</reference>
<dbReference type="FunFam" id="3.40.50.1820:FF:000096">
    <property type="entry name" value="Carboxypeptidase vitellogenic-like"/>
    <property type="match status" value="1"/>
</dbReference>
<protein>
    <recommendedName>
        <fullName evidence="9">Serine carboxypeptidase</fullName>
    </recommendedName>
</protein>
<dbReference type="InterPro" id="IPR001563">
    <property type="entry name" value="Peptidase_S10"/>
</dbReference>
<dbReference type="PRINTS" id="PR00724">
    <property type="entry name" value="CRBOXYPTASEC"/>
</dbReference>
<evidence type="ECO:0000313" key="8">
    <source>
        <dbReference type="Proteomes" id="UP001154329"/>
    </source>
</evidence>
<evidence type="ECO:0000256" key="1">
    <source>
        <dbReference type="ARBA" id="ARBA00009431"/>
    </source>
</evidence>
<proteinExistence type="inferred from homology"/>
<dbReference type="Pfam" id="PF00450">
    <property type="entry name" value="Peptidase_S10"/>
    <property type="match status" value="1"/>
</dbReference>
<dbReference type="GO" id="GO:0004185">
    <property type="term" value="F:serine-type carboxypeptidase activity"/>
    <property type="evidence" value="ECO:0007669"/>
    <property type="project" value="InterPro"/>
</dbReference>
<dbReference type="Gene3D" id="3.40.50.1820">
    <property type="entry name" value="alpha/beta hydrolase"/>
    <property type="match status" value="1"/>
</dbReference>
<keyword evidence="4" id="KW-0732">Signal</keyword>
<dbReference type="SUPFAM" id="SSF53474">
    <property type="entry name" value="alpha/beta-Hydrolases"/>
    <property type="match status" value="1"/>
</dbReference>
<comment type="similarity">
    <text evidence="1">Belongs to the peptidase S10 family.</text>
</comment>
<evidence type="ECO:0000256" key="3">
    <source>
        <dbReference type="ARBA" id="ARBA00022670"/>
    </source>
</evidence>
<evidence type="ECO:0000256" key="6">
    <source>
        <dbReference type="ARBA" id="ARBA00023180"/>
    </source>
</evidence>
<sequence length="473" mass="53821">MRRLQTAVVWSLWLLSTFVCSYSYTIKLGPRALFLTPLIRDGRIDEAREACNVTFLDVAVESYSGYLTVDEEHGSNMFFWFFPAAKDKANAPVVLWLQGGPGASSLHGVFNINGPFSAYKCDGSMLKLRDHAWTNTHSMLYVDNPVGTGFSYTEDDSGYSTDQTAVAQNMYSALVQFFKLFPEYQLNDFYVTGESFAGHYVPAVSYAIHQNNPKAEVNINLKGLAIGNGLVDPLNQLFYSEYLHKYGLIDENGKRIFEQYESTIRAQILAGDYMEAFRRYDEMLNGRLYQNPTLFNNLTGMQYYYNVLLDRQPPSFNDWMDFVETLSVRYALHVGPRRLYRNTTVVQKHLLSNVMQSVAPWLANLLDSDQYRVLLYSGQFDIKFNHLGNMRMAQALEWKGAERFRNNATRTIWRVPQRKTGCDDGNETDVAGYATTSGPLTVLLVRNAGHIVPADQPVWALDLINRFTAGKTF</sequence>
<reference evidence="7" key="1">
    <citation type="submission" date="2022-02" db="EMBL/GenBank/DDBJ databases">
        <authorList>
            <person name="King R."/>
        </authorList>
    </citation>
    <scope>NUCLEOTIDE SEQUENCE</scope>
</reference>
<dbReference type="PROSITE" id="PS00560">
    <property type="entry name" value="CARBOXYPEPT_SER_HIS"/>
    <property type="match status" value="1"/>
</dbReference>
<dbReference type="InterPro" id="IPR033124">
    <property type="entry name" value="Ser_caboxypep_his_AS"/>
</dbReference>
<evidence type="ECO:0000256" key="5">
    <source>
        <dbReference type="ARBA" id="ARBA00022801"/>
    </source>
</evidence>
<evidence type="ECO:0000313" key="7">
    <source>
        <dbReference type="EMBL" id="CAH1736109.1"/>
    </source>
</evidence>
<accession>A0A9P0JBM4</accession>
<evidence type="ECO:0000256" key="4">
    <source>
        <dbReference type="ARBA" id="ARBA00022729"/>
    </source>
</evidence>
<keyword evidence="2" id="KW-0121">Carboxypeptidase</keyword>
<evidence type="ECO:0008006" key="9">
    <source>
        <dbReference type="Google" id="ProtNLM"/>
    </source>
</evidence>
<keyword evidence="3" id="KW-0645">Protease</keyword>
<name>A0A9P0JBM4_APHGO</name>
<organism evidence="7 8">
    <name type="scientific">Aphis gossypii</name>
    <name type="common">Cotton aphid</name>
    <dbReference type="NCBI Taxonomy" id="80765"/>
    <lineage>
        <taxon>Eukaryota</taxon>
        <taxon>Metazoa</taxon>
        <taxon>Ecdysozoa</taxon>
        <taxon>Arthropoda</taxon>
        <taxon>Hexapoda</taxon>
        <taxon>Insecta</taxon>
        <taxon>Pterygota</taxon>
        <taxon>Neoptera</taxon>
        <taxon>Paraneoptera</taxon>
        <taxon>Hemiptera</taxon>
        <taxon>Sternorrhyncha</taxon>
        <taxon>Aphidomorpha</taxon>
        <taxon>Aphidoidea</taxon>
        <taxon>Aphididae</taxon>
        <taxon>Aphidini</taxon>
        <taxon>Aphis</taxon>
        <taxon>Aphis</taxon>
    </lineage>
</organism>
<dbReference type="EMBL" id="OU899037">
    <property type="protein sequence ID" value="CAH1736109.1"/>
    <property type="molecule type" value="Genomic_DNA"/>
</dbReference>
<dbReference type="AlphaFoldDB" id="A0A9P0JBM4"/>
<gene>
    <name evidence="7" type="ORF">APHIGO_LOCUS9908</name>
</gene>
<keyword evidence="6" id="KW-0325">Glycoprotein</keyword>
<keyword evidence="5" id="KW-0378">Hydrolase</keyword>
<dbReference type="GO" id="GO:0006508">
    <property type="term" value="P:proteolysis"/>
    <property type="evidence" value="ECO:0007669"/>
    <property type="project" value="UniProtKB-KW"/>
</dbReference>
<evidence type="ECO:0000256" key="2">
    <source>
        <dbReference type="ARBA" id="ARBA00022645"/>
    </source>
</evidence>
<dbReference type="InterPro" id="IPR029058">
    <property type="entry name" value="AB_hydrolase_fold"/>
</dbReference>
<keyword evidence="8" id="KW-1185">Reference proteome</keyword>
<dbReference type="PANTHER" id="PTHR11802:SF472">
    <property type="entry name" value="SERINE CARBOXYPEPTIDASE CPVL-RELATED"/>
    <property type="match status" value="1"/>
</dbReference>
<dbReference type="Proteomes" id="UP001154329">
    <property type="component" value="Chromosome 4"/>
</dbReference>
<dbReference type="PANTHER" id="PTHR11802">
    <property type="entry name" value="SERINE PROTEASE FAMILY S10 SERINE CARBOXYPEPTIDASE"/>
    <property type="match status" value="1"/>
</dbReference>